<protein>
    <submittedName>
        <fullName evidence="1">Uncharacterized protein</fullName>
    </submittedName>
</protein>
<dbReference type="OrthoDB" id="6607698at2759"/>
<sequence length="506" mass="57737">MAHGFIAYDCNGPKINITSFNSLSVEPCEPPSEINTQLIQRIQLLQKTDTYLTPYKTCSIIINYFISRCSLLEDAQMVDNGFFTEILELGSARCSEIHQKLTYHLPNGGIITGLKINETTLSSVTVAGFVDRHGNCKGTTFSSEKGTWQEAIVQANYKITLTEGLAIVNHKQNTLTLPTGSTLKLSNQYGLDNYKGEVVWDANTYDCETHEFTILYDGPATLITSSNDKTTRTYLVESDQIVFALQHIKSTYICNIPATQTDHSQLTIIIDPLFFHYFKTKNIHPQNIDLMAYINTKLVYIDNRFKASVTTLYTDLIQKQCELERKVLLYRLTLATYSLSEFAYSMGEGPGYTALKAGESIYLLKCKPVEVEISQKNTICYDELPVIYNNQSYFMAPKTRTLQKFGTELDCNHILPSAFLLDGEWYTSSQNIREIKRPQSLKPSTKWTWTYKSIEHLMTAGIYNYDTMKQFQQYLVLPQEIEASQKNLARQTMGFTIMDHKFYLTH</sequence>
<dbReference type="Proteomes" id="UP000475862">
    <property type="component" value="Unassembled WGS sequence"/>
</dbReference>
<evidence type="ECO:0000313" key="1">
    <source>
        <dbReference type="EMBL" id="KAE9521351.1"/>
    </source>
</evidence>
<dbReference type="EMBL" id="VYZN01003027">
    <property type="protein sequence ID" value="KAE9521351.1"/>
    <property type="molecule type" value="Genomic_DNA"/>
</dbReference>
<comment type="caution">
    <text evidence="1">The sequence shown here is derived from an EMBL/GenBank/DDBJ whole genome shotgun (WGS) entry which is preliminary data.</text>
</comment>
<gene>
    <name evidence="1" type="ORF">AGLY_018255</name>
</gene>
<proteinExistence type="predicted"/>
<accession>A0A6G0SUG6</accession>
<name>A0A6G0SUG6_APHGL</name>
<evidence type="ECO:0000313" key="2">
    <source>
        <dbReference type="Proteomes" id="UP000475862"/>
    </source>
</evidence>
<organism evidence="1 2">
    <name type="scientific">Aphis glycines</name>
    <name type="common">Soybean aphid</name>
    <dbReference type="NCBI Taxonomy" id="307491"/>
    <lineage>
        <taxon>Eukaryota</taxon>
        <taxon>Metazoa</taxon>
        <taxon>Ecdysozoa</taxon>
        <taxon>Arthropoda</taxon>
        <taxon>Hexapoda</taxon>
        <taxon>Insecta</taxon>
        <taxon>Pterygota</taxon>
        <taxon>Neoptera</taxon>
        <taxon>Paraneoptera</taxon>
        <taxon>Hemiptera</taxon>
        <taxon>Sternorrhyncha</taxon>
        <taxon>Aphidomorpha</taxon>
        <taxon>Aphidoidea</taxon>
        <taxon>Aphididae</taxon>
        <taxon>Aphidini</taxon>
        <taxon>Aphis</taxon>
        <taxon>Aphis</taxon>
    </lineage>
</organism>
<dbReference type="Pfam" id="PF24664">
    <property type="entry name" value="Monjiviricetes_fusion"/>
    <property type="match status" value="1"/>
</dbReference>
<dbReference type="AlphaFoldDB" id="A0A6G0SUG6"/>
<keyword evidence="2" id="KW-1185">Reference proteome</keyword>
<reference evidence="1 2" key="1">
    <citation type="submission" date="2019-08" db="EMBL/GenBank/DDBJ databases">
        <title>The genome of the soybean aphid Biotype 1, its phylome, world population structure and adaptation to the North American continent.</title>
        <authorList>
            <person name="Giordano R."/>
            <person name="Donthu R.K."/>
            <person name="Hernandez A.G."/>
            <person name="Wright C.L."/>
            <person name="Zimin A.V."/>
        </authorList>
    </citation>
    <scope>NUCLEOTIDE SEQUENCE [LARGE SCALE GENOMIC DNA]</scope>
    <source>
        <tissue evidence="1">Whole aphids</tissue>
    </source>
</reference>